<dbReference type="InterPro" id="IPR050838">
    <property type="entry name" value="Ketopantoate_reductase"/>
</dbReference>
<protein>
    <recommendedName>
        <fullName evidence="5 11">2-dehydropantoate 2-reductase</fullName>
        <ecNumber evidence="4 11">1.1.1.169</ecNumber>
    </recommendedName>
    <alternativeName>
        <fullName evidence="9 11">Ketopantoate reductase</fullName>
    </alternativeName>
</protein>
<comment type="pathway">
    <text evidence="2 11">Cofactor biosynthesis; (R)-pantothenate biosynthesis; (R)-pantoate from 3-methyl-2-oxobutanoate: step 2/2.</text>
</comment>
<dbReference type="EC" id="1.1.1.169" evidence="4 11"/>
<proteinExistence type="inferred from homology"/>
<dbReference type="InterPro" id="IPR003710">
    <property type="entry name" value="ApbA"/>
</dbReference>
<reference evidence="14" key="2">
    <citation type="journal article" date="2021" name="J Anim Sci Technol">
        <title>Complete genome sequence of Paenibacillus konkukensis sp. nov. SK3146 as a potential probiotic strain.</title>
        <authorList>
            <person name="Jung H.I."/>
            <person name="Park S."/>
            <person name="Niu K.M."/>
            <person name="Lee S.W."/>
            <person name="Kothari D."/>
            <person name="Yi K.J."/>
            <person name="Kim S.K."/>
        </authorList>
    </citation>
    <scope>NUCLEOTIDE SEQUENCE</scope>
    <source>
        <strain evidence="14">SK3146</strain>
    </source>
</reference>
<evidence type="ECO:0000313" key="15">
    <source>
        <dbReference type="Proteomes" id="UP001057134"/>
    </source>
</evidence>
<evidence type="ECO:0000313" key="14">
    <source>
        <dbReference type="EMBL" id="UQZ87036.1"/>
    </source>
</evidence>
<reference evidence="14" key="1">
    <citation type="submission" date="2018-02" db="EMBL/GenBank/DDBJ databases">
        <authorList>
            <person name="Kim S.-K."/>
            <person name="Jung H.-I."/>
            <person name="Lee S.-W."/>
        </authorList>
    </citation>
    <scope>NUCLEOTIDE SEQUENCE</scope>
    <source>
        <strain evidence="14">SK3146</strain>
    </source>
</reference>
<evidence type="ECO:0000256" key="7">
    <source>
        <dbReference type="ARBA" id="ARBA00022857"/>
    </source>
</evidence>
<accession>A0ABY4RXF2</accession>
<dbReference type="InterPro" id="IPR013328">
    <property type="entry name" value="6PGD_dom2"/>
</dbReference>
<feature type="domain" description="Ketopantoate reductase N-terminal" evidence="12">
    <location>
        <begin position="6"/>
        <end position="165"/>
    </location>
</feature>
<keyword evidence="8 11" id="KW-0560">Oxidoreductase</keyword>
<evidence type="ECO:0000256" key="5">
    <source>
        <dbReference type="ARBA" id="ARBA00019465"/>
    </source>
</evidence>
<dbReference type="InterPro" id="IPR013332">
    <property type="entry name" value="KPR_N"/>
</dbReference>
<dbReference type="Proteomes" id="UP001057134">
    <property type="component" value="Chromosome"/>
</dbReference>
<dbReference type="InterPro" id="IPR036291">
    <property type="entry name" value="NAD(P)-bd_dom_sf"/>
</dbReference>
<evidence type="ECO:0000256" key="11">
    <source>
        <dbReference type="RuleBase" id="RU362068"/>
    </source>
</evidence>
<comment type="function">
    <text evidence="1 11">Catalyzes the NADPH-dependent reduction of ketopantoate into pantoic acid.</text>
</comment>
<evidence type="ECO:0000256" key="6">
    <source>
        <dbReference type="ARBA" id="ARBA00022655"/>
    </source>
</evidence>
<dbReference type="InterPro" id="IPR013752">
    <property type="entry name" value="KPA_reductase"/>
</dbReference>
<evidence type="ECO:0000259" key="13">
    <source>
        <dbReference type="Pfam" id="PF08546"/>
    </source>
</evidence>
<evidence type="ECO:0000256" key="9">
    <source>
        <dbReference type="ARBA" id="ARBA00032024"/>
    </source>
</evidence>
<evidence type="ECO:0000256" key="1">
    <source>
        <dbReference type="ARBA" id="ARBA00002919"/>
    </source>
</evidence>
<dbReference type="Gene3D" id="3.40.50.720">
    <property type="entry name" value="NAD(P)-binding Rossmann-like Domain"/>
    <property type="match status" value="1"/>
</dbReference>
<gene>
    <name evidence="14" type="primary">panE</name>
    <name evidence="14" type="ORF">SK3146_06329</name>
</gene>
<sequence length="324" mass="34696">MMRVRVVGAGALGMLLAASLSVRGTNVELVARSGEQAARLESEGLLLTDRDDAGEPLSVTARPRIFAADELASGGAAKHGPPDVVLLTVKQTAVTDDLARELADQLKPDSRLVCFQNGIGHTDVLSRHISAGQILIAVTTEGALRHSQRHVEHTGRGSTWLGSLEEGEATGSAAMQKKLQNLFQDAGFAVSLSNQINSKVWNKLMINAVINPLTAILQIPNGMLLKLPAAMPLMRGLYEEGAGLAKQLGIGLADDLWDQLLDVCRLTAANSSSMLQDIRARRRTELDAITGGLLAQARRIGMELPTHAAVYQLVRAIEQQWAIL</sequence>
<evidence type="ECO:0000256" key="2">
    <source>
        <dbReference type="ARBA" id="ARBA00004994"/>
    </source>
</evidence>
<evidence type="ECO:0000259" key="12">
    <source>
        <dbReference type="Pfam" id="PF02558"/>
    </source>
</evidence>
<dbReference type="RefSeq" id="WP_249862530.1">
    <property type="nucleotide sequence ID" value="NZ_CP027059.1"/>
</dbReference>
<dbReference type="InterPro" id="IPR008927">
    <property type="entry name" value="6-PGluconate_DH-like_C_sf"/>
</dbReference>
<name>A0ABY4RXF2_9BACL</name>
<dbReference type="PANTHER" id="PTHR43765">
    <property type="entry name" value="2-DEHYDROPANTOATE 2-REDUCTASE-RELATED"/>
    <property type="match status" value="1"/>
</dbReference>
<keyword evidence="7 11" id="KW-0521">NADP</keyword>
<dbReference type="GO" id="GO:0008677">
    <property type="term" value="F:2-dehydropantoate 2-reductase activity"/>
    <property type="evidence" value="ECO:0007669"/>
    <property type="project" value="UniProtKB-EC"/>
</dbReference>
<evidence type="ECO:0000256" key="3">
    <source>
        <dbReference type="ARBA" id="ARBA00007870"/>
    </source>
</evidence>
<evidence type="ECO:0000256" key="4">
    <source>
        <dbReference type="ARBA" id="ARBA00013014"/>
    </source>
</evidence>
<feature type="domain" description="Ketopantoate reductase C-terminal" evidence="13">
    <location>
        <begin position="196"/>
        <end position="318"/>
    </location>
</feature>
<dbReference type="EMBL" id="CP027059">
    <property type="protein sequence ID" value="UQZ87036.1"/>
    <property type="molecule type" value="Genomic_DNA"/>
</dbReference>
<evidence type="ECO:0000256" key="8">
    <source>
        <dbReference type="ARBA" id="ARBA00023002"/>
    </source>
</evidence>
<dbReference type="Pfam" id="PF08546">
    <property type="entry name" value="ApbA_C"/>
    <property type="match status" value="1"/>
</dbReference>
<evidence type="ECO:0000256" key="10">
    <source>
        <dbReference type="ARBA" id="ARBA00048793"/>
    </source>
</evidence>
<dbReference type="Gene3D" id="1.10.1040.10">
    <property type="entry name" value="N-(1-d-carboxylethyl)-l-norvaline Dehydrogenase, domain 2"/>
    <property type="match status" value="1"/>
</dbReference>
<keyword evidence="6 11" id="KW-0566">Pantothenate biosynthesis</keyword>
<comment type="catalytic activity">
    <reaction evidence="10 11">
        <text>(R)-pantoate + NADP(+) = 2-dehydropantoate + NADPH + H(+)</text>
        <dbReference type="Rhea" id="RHEA:16233"/>
        <dbReference type="ChEBI" id="CHEBI:11561"/>
        <dbReference type="ChEBI" id="CHEBI:15378"/>
        <dbReference type="ChEBI" id="CHEBI:15980"/>
        <dbReference type="ChEBI" id="CHEBI:57783"/>
        <dbReference type="ChEBI" id="CHEBI:58349"/>
        <dbReference type="EC" id="1.1.1.169"/>
    </reaction>
</comment>
<organism evidence="14 15">
    <name type="scientific">Paenibacillus konkukensis</name>
    <dbReference type="NCBI Taxonomy" id="2020716"/>
    <lineage>
        <taxon>Bacteria</taxon>
        <taxon>Bacillati</taxon>
        <taxon>Bacillota</taxon>
        <taxon>Bacilli</taxon>
        <taxon>Bacillales</taxon>
        <taxon>Paenibacillaceae</taxon>
        <taxon>Paenibacillus</taxon>
    </lineage>
</organism>
<dbReference type="SUPFAM" id="SSF48179">
    <property type="entry name" value="6-phosphogluconate dehydrogenase C-terminal domain-like"/>
    <property type="match status" value="1"/>
</dbReference>
<dbReference type="Pfam" id="PF02558">
    <property type="entry name" value="ApbA"/>
    <property type="match status" value="1"/>
</dbReference>
<keyword evidence="15" id="KW-1185">Reference proteome</keyword>
<dbReference type="NCBIfam" id="TIGR00745">
    <property type="entry name" value="apbA_panE"/>
    <property type="match status" value="1"/>
</dbReference>
<comment type="similarity">
    <text evidence="3 11">Belongs to the ketopantoate reductase family.</text>
</comment>
<dbReference type="PANTHER" id="PTHR43765:SF2">
    <property type="entry name" value="2-DEHYDROPANTOATE 2-REDUCTASE"/>
    <property type="match status" value="1"/>
</dbReference>
<dbReference type="SUPFAM" id="SSF51735">
    <property type="entry name" value="NAD(P)-binding Rossmann-fold domains"/>
    <property type="match status" value="1"/>
</dbReference>